<feature type="chain" id="PRO_5029768018" evidence="10">
    <location>
        <begin position="33"/>
        <end position="189"/>
    </location>
</feature>
<keyword evidence="7 9" id="KW-0051">Antiviral defense</keyword>
<dbReference type="InterPro" id="IPR009079">
    <property type="entry name" value="4_helix_cytokine-like_core"/>
</dbReference>
<dbReference type="Pfam" id="PF00143">
    <property type="entry name" value="Interferon"/>
    <property type="match status" value="1"/>
</dbReference>
<evidence type="ECO:0000256" key="2">
    <source>
        <dbReference type="ARBA" id="ARBA00004613"/>
    </source>
</evidence>
<gene>
    <name evidence="11" type="primary">Ifn_0</name>
    <name evidence="11" type="ORF">BRALEP_R06061</name>
</gene>
<evidence type="ECO:0000256" key="7">
    <source>
        <dbReference type="ARBA" id="ARBA00023118"/>
    </source>
</evidence>
<keyword evidence="5" id="KW-0964">Secreted</keyword>
<keyword evidence="4 9" id="KW-0202">Cytokine</keyword>
<evidence type="ECO:0000313" key="11">
    <source>
        <dbReference type="EMBL" id="NXS58240.1"/>
    </source>
</evidence>
<keyword evidence="6 10" id="KW-0732">Signal</keyword>
<feature type="non-terminal residue" evidence="11">
    <location>
        <position position="189"/>
    </location>
</feature>
<evidence type="ECO:0000256" key="10">
    <source>
        <dbReference type="SAM" id="SignalP"/>
    </source>
</evidence>
<keyword evidence="8" id="KW-1015">Disulfide bond</keyword>
<accession>A0A7L2VIQ7</accession>
<evidence type="ECO:0000256" key="9">
    <source>
        <dbReference type="RuleBase" id="RU000436"/>
    </source>
</evidence>
<evidence type="ECO:0000256" key="1">
    <source>
        <dbReference type="ARBA" id="ARBA00002718"/>
    </source>
</evidence>
<dbReference type="GO" id="GO:0005126">
    <property type="term" value="F:cytokine receptor binding"/>
    <property type="evidence" value="ECO:0007669"/>
    <property type="project" value="InterPro"/>
</dbReference>
<feature type="signal peptide" evidence="10">
    <location>
        <begin position="1"/>
        <end position="32"/>
    </location>
</feature>
<protein>
    <submittedName>
        <fullName evidence="11">IFN protein</fullName>
    </submittedName>
</protein>
<dbReference type="SMART" id="SM00076">
    <property type="entry name" value="IFabd"/>
    <property type="match status" value="1"/>
</dbReference>
<comment type="caution">
    <text evidence="11">The sequence shown here is derived from an EMBL/GenBank/DDBJ whole genome shotgun (WGS) entry which is preliminary data.</text>
</comment>
<dbReference type="PANTHER" id="PTHR11691">
    <property type="entry name" value="TYPE I INTERFERON"/>
    <property type="match status" value="1"/>
</dbReference>
<feature type="non-terminal residue" evidence="11">
    <location>
        <position position="1"/>
    </location>
</feature>
<reference evidence="11 12" key="1">
    <citation type="submission" date="2019-09" db="EMBL/GenBank/DDBJ databases">
        <title>Bird 10,000 Genomes (B10K) Project - Family phase.</title>
        <authorList>
            <person name="Zhang G."/>
        </authorList>
    </citation>
    <scope>NUCLEOTIDE SEQUENCE [LARGE SCALE GENOMIC DNA]</scope>
    <source>
        <strain evidence="11">B10K-DU-012-52</strain>
    </source>
</reference>
<dbReference type="InterPro" id="IPR000471">
    <property type="entry name" value="Interferon_alpha/beta/delta"/>
</dbReference>
<dbReference type="AlphaFoldDB" id="A0A7L2VIQ7"/>
<keyword evidence="12" id="KW-1185">Reference proteome</keyword>
<name>A0A7L2VIQ7_9AVES</name>
<dbReference type="OrthoDB" id="9395915at2759"/>
<evidence type="ECO:0000256" key="6">
    <source>
        <dbReference type="ARBA" id="ARBA00022729"/>
    </source>
</evidence>
<dbReference type="GO" id="GO:0005125">
    <property type="term" value="F:cytokine activity"/>
    <property type="evidence" value="ECO:0007669"/>
    <property type="project" value="UniProtKB-KW"/>
</dbReference>
<dbReference type="PANTHER" id="PTHR11691:SF73">
    <property type="entry name" value="INTERFERON BETA"/>
    <property type="match status" value="1"/>
</dbReference>
<dbReference type="EMBL" id="VYZX01019102">
    <property type="protein sequence ID" value="NXS58240.1"/>
    <property type="molecule type" value="Genomic_DNA"/>
</dbReference>
<proteinExistence type="inferred from homology"/>
<evidence type="ECO:0000256" key="4">
    <source>
        <dbReference type="ARBA" id="ARBA00022514"/>
    </source>
</evidence>
<comment type="function">
    <text evidence="1">Has antiviral activities.</text>
</comment>
<sequence>THSPTMPAHATPHTRRARTLLLLLTALASALACQHLRTHDAIADTIQLLRDMAPTQPCHHQEVTFRFPDNLLTNTHPQQAAVTAFHILRHLFSILSSSSIPQQWQTQAQHQLLSNLHHYIHHLEQCLPANGPLFQRRGPHNMLLSINKYFADIQHFLLAHNHSVCAWDHIRLQARACLQRVDTLMRQMK</sequence>
<comment type="subcellular location">
    <subcellularLocation>
        <location evidence="2">Secreted</location>
    </subcellularLocation>
</comment>
<organism evidence="11 12">
    <name type="scientific">Brachypteracias leptosomus</name>
    <name type="common">short-legged ground-roller</name>
    <dbReference type="NCBI Taxonomy" id="135165"/>
    <lineage>
        <taxon>Eukaryota</taxon>
        <taxon>Metazoa</taxon>
        <taxon>Chordata</taxon>
        <taxon>Craniata</taxon>
        <taxon>Vertebrata</taxon>
        <taxon>Euteleostomi</taxon>
        <taxon>Archelosauria</taxon>
        <taxon>Archosauria</taxon>
        <taxon>Dinosauria</taxon>
        <taxon>Saurischia</taxon>
        <taxon>Theropoda</taxon>
        <taxon>Coelurosauria</taxon>
        <taxon>Aves</taxon>
        <taxon>Neognathae</taxon>
        <taxon>Neoaves</taxon>
        <taxon>Telluraves</taxon>
        <taxon>Coraciimorphae</taxon>
        <taxon>Coraciiformes</taxon>
        <taxon>Brachypteraciidae</taxon>
        <taxon>Brachypteracias</taxon>
    </lineage>
</organism>
<dbReference type="GO" id="GO:0006955">
    <property type="term" value="P:immune response"/>
    <property type="evidence" value="ECO:0007669"/>
    <property type="project" value="UniProtKB-ARBA"/>
</dbReference>
<comment type="similarity">
    <text evidence="3 9">Belongs to the alpha/beta interferon family.</text>
</comment>
<dbReference type="SUPFAM" id="SSF47266">
    <property type="entry name" value="4-helical cytokines"/>
    <property type="match status" value="1"/>
</dbReference>
<evidence type="ECO:0000256" key="8">
    <source>
        <dbReference type="ARBA" id="ARBA00023157"/>
    </source>
</evidence>
<dbReference type="Proteomes" id="UP000520535">
    <property type="component" value="Unassembled WGS sequence"/>
</dbReference>
<dbReference type="GO" id="GO:0005615">
    <property type="term" value="C:extracellular space"/>
    <property type="evidence" value="ECO:0007669"/>
    <property type="project" value="UniProtKB-KW"/>
</dbReference>
<dbReference type="GO" id="GO:0051607">
    <property type="term" value="P:defense response to virus"/>
    <property type="evidence" value="ECO:0007669"/>
    <property type="project" value="UniProtKB-KW"/>
</dbReference>
<dbReference type="Gene3D" id="1.20.1250.10">
    <property type="match status" value="1"/>
</dbReference>
<dbReference type="PROSITE" id="PS00252">
    <property type="entry name" value="INTERFERON_A_B_D"/>
    <property type="match status" value="1"/>
</dbReference>
<evidence type="ECO:0000313" key="12">
    <source>
        <dbReference type="Proteomes" id="UP000520535"/>
    </source>
</evidence>
<evidence type="ECO:0000256" key="3">
    <source>
        <dbReference type="ARBA" id="ARBA00011033"/>
    </source>
</evidence>
<evidence type="ECO:0000256" key="5">
    <source>
        <dbReference type="ARBA" id="ARBA00022525"/>
    </source>
</evidence>